<evidence type="ECO:0000256" key="6">
    <source>
        <dbReference type="ARBA" id="ARBA00023163"/>
    </source>
</evidence>
<protein>
    <recommendedName>
        <fullName evidence="2">Negative regulator of flagellin synthesis</fullName>
    </recommendedName>
    <alternativeName>
        <fullName evidence="8">Anti-sigma-28 factor</fullName>
    </alternativeName>
</protein>
<dbReference type="InterPro" id="IPR035890">
    <property type="entry name" value="Anti-sigma-28_factor_FlgM_sf"/>
</dbReference>
<evidence type="ECO:0000256" key="8">
    <source>
        <dbReference type="ARBA" id="ARBA00030117"/>
    </source>
</evidence>
<organism evidence="10 11">
    <name type="scientific">Ferrimonas pelagia</name>
    <dbReference type="NCBI Taxonomy" id="1177826"/>
    <lineage>
        <taxon>Bacteria</taxon>
        <taxon>Pseudomonadati</taxon>
        <taxon>Pseudomonadota</taxon>
        <taxon>Gammaproteobacteria</taxon>
        <taxon>Alteromonadales</taxon>
        <taxon>Ferrimonadaceae</taxon>
        <taxon>Ferrimonas</taxon>
    </lineage>
</organism>
<dbReference type="Proteomes" id="UP001499988">
    <property type="component" value="Unassembled WGS sequence"/>
</dbReference>
<proteinExistence type="inferred from homology"/>
<evidence type="ECO:0000256" key="4">
    <source>
        <dbReference type="ARBA" id="ARBA00022795"/>
    </source>
</evidence>
<gene>
    <name evidence="10" type="ORF">GCM10023333_22550</name>
</gene>
<name>A0ABP9EW20_9GAMM</name>
<reference evidence="11" key="1">
    <citation type="journal article" date="2019" name="Int. J. Syst. Evol. Microbiol.">
        <title>The Global Catalogue of Microorganisms (GCM) 10K type strain sequencing project: providing services to taxonomists for standard genome sequencing and annotation.</title>
        <authorList>
            <consortium name="The Broad Institute Genomics Platform"/>
            <consortium name="The Broad Institute Genome Sequencing Center for Infectious Disease"/>
            <person name="Wu L."/>
            <person name="Ma J."/>
        </authorList>
    </citation>
    <scope>NUCLEOTIDE SEQUENCE [LARGE SCALE GENOMIC DNA]</scope>
    <source>
        <strain evidence="11">JCM 18401</strain>
    </source>
</reference>
<comment type="function">
    <text evidence="7">Responsible for the coupling of flagellin expression to flagellar assembly by preventing expression of the flagellin genes when a component of the middle class of proteins is defective. It negatively regulates flagellar genes by inhibiting the activity of FliA by directly binding to FliA.</text>
</comment>
<evidence type="ECO:0000256" key="2">
    <source>
        <dbReference type="ARBA" id="ARBA00017823"/>
    </source>
</evidence>
<evidence type="ECO:0000256" key="3">
    <source>
        <dbReference type="ARBA" id="ARBA00022491"/>
    </source>
</evidence>
<keyword evidence="3" id="KW-0678">Repressor</keyword>
<evidence type="ECO:0000313" key="10">
    <source>
        <dbReference type="EMBL" id="GAA4888711.1"/>
    </source>
</evidence>
<accession>A0ABP9EW20</accession>
<comment type="similarity">
    <text evidence="1">Belongs to the FlgM family.</text>
</comment>
<keyword evidence="11" id="KW-1185">Reference proteome</keyword>
<dbReference type="InterPro" id="IPR031316">
    <property type="entry name" value="FlgM_C"/>
</dbReference>
<keyword evidence="5" id="KW-0805">Transcription regulation</keyword>
<evidence type="ECO:0000256" key="1">
    <source>
        <dbReference type="ARBA" id="ARBA00005322"/>
    </source>
</evidence>
<evidence type="ECO:0000259" key="9">
    <source>
        <dbReference type="Pfam" id="PF04316"/>
    </source>
</evidence>
<dbReference type="SUPFAM" id="SSF101498">
    <property type="entry name" value="Anti-sigma factor FlgM"/>
    <property type="match status" value="1"/>
</dbReference>
<sequence>MEINKLSNNYPVDLKSAPKRTIAQPEQAAVAAERKDSISDDWQLLEQANQELSQLADVDMDKVNAMRAALKDGSFELDLADLAGQMLGQHS</sequence>
<dbReference type="InterPro" id="IPR007412">
    <property type="entry name" value="FlgM"/>
</dbReference>
<evidence type="ECO:0000313" key="11">
    <source>
        <dbReference type="Proteomes" id="UP001499988"/>
    </source>
</evidence>
<keyword evidence="4" id="KW-1005">Bacterial flagellum biogenesis</keyword>
<dbReference type="RefSeq" id="WP_345335493.1">
    <property type="nucleotide sequence ID" value="NZ_BAABJZ010000077.1"/>
</dbReference>
<dbReference type="EMBL" id="BAABJZ010000077">
    <property type="protein sequence ID" value="GAA4888711.1"/>
    <property type="molecule type" value="Genomic_DNA"/>
</dbReference>
<evidence type="ECO:0000256" key="5">
    <source>
        <dbReference type="ARBA" id="ARBA00023015"/>
    </source>
</evidence>
<comment type="caution">
    <text evidence="10">The sequence shown here is derived from an EMBL/GenBank/DDBJ whole genome shotgun (WGS) entry which is preliminary data.</text>
</comment>
<dbReference type="Pfam" id="PF04316">
    <property type="entry name" value="FlgM"/>
    <property type="match status" value="1"/>
</dbReference>
<feature type="domain" description="Anti-sigma-28 factor FlgM C-terminal" evidence="9">
    <location>
        <begin position="37"/>
        <end position="87"/>
    </location>
</feature>
<evidence type="ECO:0000256" key="7">
    <source>
        <dbReference type="ARBA" id="ARBA00024739"/>
    </source>
</evidence>
<dbReference type="NCBIfam" id="TIGR03824">
    <property type="entry name" value="FlgM_jcvi"/>
    <property type="match status" value="1"/>
</dbReference>
<keyword evidence="6" id="KW-0804">Transcription</keyword>